<comment type="catalytic activity">
    <reaction evidence="7">
        <text>12-hexadecanoyloxy-octadecanoate + H2O = 12-hydroxyoctadecanoate + hexadecanoate + H(+)</text>
        <dbReference type="Rhea" id="RHEA:52056"/>
        <dbReference type="ChEBI" id="CHEBI:7896"/>
        <dbReference type="ChEBI" id="CHEBI:15377"/>
        <dbReference type="ChEBI" id="CHEBI:15378"/>
        <dbReference type="ChEBI" id="CHEBI:83677"/>
        <dbReference type="ChEBI" id="CHEBI:84201"/>
    </reaction>
    <physiologicalReaction direction="left-to-right" evidence="7">
        <dbReference type="Rhea" id="RHEA:52057"/>
    </physiologicalReaction>
</comment>
<evidence type="ECO:0000256" key="7">
    <source>
        <dbReference type="ARBA" id="ARBA00047368"/>
    </source>
</evidence>
<sequence length="280" mass="32105">MNQSKQCSNKKEKAASASSSNIADRYDSSMNQQLSPTISTYNSLSLAIVSTDQSSGSSNLYNTCRMIRTIPFIVHMTLFLTFGLSFIYSFVIEIMNGRFAMLNFIYLTHWNLTFQVFFCGMELIADINQSFAHRTQAFRSKLFHSIIFPFCTFVCAFFWTVCMVDPLLVRPANPEEQSVDWYNHVVHTLIVPAVILQSMAKYYPPIDLMESFTITGLFGCIYACWSIMWGITFNIWSYQLFRTITAYGFVLLVLLSTLLLCALNNLGRVLHQSLWTLDNR</sequence>
<proteinExistence type="inferred from homology"/>
<dbReference type="Proteomes" id="UP001142055">
    <property type="component" value="Chromosome 1"/>
</dbReference>
<evidence type="ECO:0000256" key="9">
    <source>
        <dbReference type="ARBA" id="ARBA00047863"/>
    </source>
</evidence>
<gene>
    <name evidence="19" type="ORF">RDWZM_002976</name>
</gene>
<evidence type="ECO:0000313" key="19">
    <source>
        <dbReference type="EMBL" id="KAJ6224431.1"/>
    </source>
</evidence>
<dbReference type="AlphaFoldDB" id="A0A9Q0MED8"/>
<organism evidence="19 20">
    <name type="scientific">Blomia tropicalis</name>
    <name type="common">Mite</name>
    <dbReference type="NCBI Taxonomy" id="40697"/>
    <lineage>
        <taxon>Eukaryota</taxon>
        <taxon>Metazoa</taxon>
        <taxon>Ecdysozoa</taxon>
        <taxon>Arthropoda</taxon>
        <taxon>Chelicerata</taxon>
        <taxon>Arachnida</taxon>
        <taxon>Acari</taxon>
        <taxon>Acariformes</taxon>
        <taxon>Sarcoptiformes</taxon>
        <taxon>Astigmata</taxon>
        <taxon>Glycyphagoidea</taxon>
        <taxon>Echimyopodidae</taxon>
        <taxon>Blomia</taxon>
    </lineage>
</organism>
<dbReference type="OMA" id="LMESFTI"/>
<evidence type="ECO:0000256" key="16">
    <source>
        <dbReference type="ARBA" id="ARBA00049428"/>
    </source>
</evidence>
<evidence type="ECO:0000256" key="1">
    <source>
        <dbReference type="ARBA" id="ARBA00000923"/>
    </source>
</evidence>
<dbReference type="GO" id="GO:0012505">
    <property type="term" value="C:endomembrane system"/>
    <property type="evidence" value="ECO:0007669"/>
    <property type="project" value="UniProtKB-SubCell"/>
</dbReference>
<comment type="catalytic activity">
    <reaction evidence="10">
        <text>12-octadecanoyloxy-octadecanoate + H2O = 12-hydroxyoctadecanoate + octadecanoate + H(+)</text>
        <dbReference type="Rhea" id="RHEA:52080"/>
        <dbReference type="ChEBI" id="CHEBI:15377"/>
        <dbReference type="ChEBI" id="CHEBI:15378"/>
        <dbReference type="ChEBI" id="CHEBI:25629"/>
        <dbReference type="ChEBI" id="CHEBI:84201"/>
        <dbReference type="ChEBI" id="CHEBI:136330"/>
    </reaction>
    <physiologicalReaction direction="left-to-right" evidence="10">
        <dbReference type="Rhea" id="RHEA:52081"/>
    </physiologicalReaction>
</comment>
<evidence type="ECO:0000256" key="18">
    <source>
        <dbReference type="SAM" id="Phobius"/>
    </source>
</evidence>
<comment type="catalytic activity">
    <reaction evidence="9">
        <text>9-hexadecanoyloxy-octadecanoate + H2O = 9-hydroxy-octadecanoate + hexadecanoate + H(+)</text>
        <dbReference type="Rhea" id="RHEA:52052"/>
        <dbReference type="ChEBI" id="CHEBI:7896"/>
        <dbReference type="ChEBI" id="CHEBI:15377"/>
        <dbReference type="ChEBI" id="CHEBI:15378"/>
        <dbReference type="ChEBI" id="CHEBI:83670"/>
        <dbReference type="ChEBI" id="CHEBI:136286"/>
    </reaction>
    <physiologicalReaction direction="left-to-right" evidence="9">
        <dbReference type="Rhea" id="RHEA:52053"/>
    </physiologicalReaction>
</comment>
<evidence type="ECO:0000256" key="4">
    <source>
        <dbReference type="ARBA" id="ARBA00022692"/>
    </source>
</evidence>
<comment type="catalytic activity">
    <reaction evidence="1">
        <text>9-(9Z-hexadecenoyloxy)-octadecanoate + H2O = (9Z)-hexadecenoate + 9-hydroxy-octadecanoate + H(+)</text>
        <dbReference type="Rhea" id="RHEA:52068"/>
        <dbReference type="ChEBI" id="CHEBI:15377"/>
        <dbReference type="ChEBI" id="CHEBI:15378"/>
        <dbReference type="ChEBI" id="CHEBI:32372"/>
        <dbReference type="ChEBI" id="CHEBI:136286"/>
        <dbReference type="ChEBI" id="CHEBI:136309"/>
    </reaction>
    <physiologicalReaction direction="left-to-right" evidence="1">
        <dbReference type="Rhea" id="RHEA:52069"/>
    </physiologicalReaction>
</comment>
<keyword evidence="5 18" id="KW-1133">Transmembrane helix</keyword>
<keyword evidence="6 18" id="KW-0472">Membrane</keyword>
<comment type="catalytic activity">
    <reaction evidence="13">
        <text>9-octadecanoyloxy-octadecanoate + H2O = 9-hydroxy-octadecanoate + octadecanoate + H(+)</text>
        <dbReference type="Rhea" id="RHEA:52096"/>
        <dbReference type="ChEBI" id="CHEBI:15377"/>
        <dbReference type="ChEBI" id="CHEBI:15378"/>
        <dbReference type="ChEBI" id="CHEBI:25629"/>
        <dbReference type="ChEBI" id="CHEBI:136286"/>
        <dbReference type="ChEBI" id="CHEBI:136373"/>
    </reaction>
    <physiologicalReaction direction="left-to-right" evidence="13">
        <dbReference type="Rhea" id="RHEA:52097"/>
    </physiologicalReaction>
</comment>
<evidence type="ECO:0000256" key="11">
    <source>
        <dbReference type="ARBA" id="ARBA00048701"/>
    </source>
</evidence>
<comment type="similarity">
    <text evidence="3">Belongs to the AIG1 family.</text>
</comment>
<evidence type="ECO:0000256" key="2">
    <source>
        <dbReference type="ARBA" id="ARBA00004127"/>
    </source>
</evidence>
<comment type="catalytic activity">
    <reaction evidence="15">
        <text>13-(9Z-hexadecenoyloxy)-octadecanoate + H2O = 13-hydroxy-octadecanoate + (9Z)-hexadecenoate + H(+)</text>
        <dbReference type="Rhea" id="RHEA:52076"/>
        <dbReference type="ChEBI" id="CHEBI:15377"/>
        <dbReference type="ChEBI" id="CHEBI:15378"/>
        <dbReference type="ChEBI" id="CHEBI:32372"/>
        <dbReference type="ChEBI" id="CHEBI:136304"/>
        <dbReference type="ChEBI" id="CHEBI:136315"/>
    </reaction>
    <physiologicalReaction direction="left-to-right" evidence="15">
        <dbReference type="Rhea" id="RHEA:52077"/>
    </physiologicalReaction>
</comment>
<comment type="catalytic activity">
    <reaction evidence="12">
        <text>9-(9Z-octadecenoyloxy)-octadecanoate + H2O = 9-hydroxy-octadecanoate + (9Z)-octadecenoate + H(+)</text>
        <dbReference type="Rhea" id="RHEA:52048"/>
        <dbReference type="ChEBI" id="CHEBI:15377"/>
        <dbReference type="ChEBI" id="CHEBI:15378"/>
        <dbReference type="ChEBI" id="CHEBI:30823"/>
        <dbReference type="ChEBI" id="CHEBI:136282"/>
        <dbReference type="ChEBI" id="CHEBI:136286"/>
    </reaction>
    <physiologicalReaction direction="left-to-right" evidence="12">
        <dbReference type="Rhea" id="RHEA:52049"/>
    </physiologicalReaction>
</comment>
<feature type="transmembrane region" description="Helical" evidence="18">
    <location>
        <begin position="146"/>
        <end position="169"/>
    </location>
</feature>
<comment type="catalytic activity">
    <reaction evidence="14">
        <text>13-(9Z-octadecenoyloxy)-octadecanoate + H2O = 13-hydroxy-octadecanoate + (9Z)-octadecenoate + H(+)</text>
        <dbReference type="Rhea" id="RHEA:52064"/>
        <dbReference type="ChEBI" id="CHEBI:15377"/>
        <dbReference type="ChEBI" id="CHEBI:15378"/>
        <dbReference type="ChEBI" id="CHEBI:30823"/>
        <dbReference type="ChEBI" id="CHEBI:136303"/>
        <dbReference type="ChEBI" id="CHEBI:136304"/>
    </reaction>
    <physiologicalReaction direction="left-to-right" evidence="14">
        <dbReference type="Rhea" id="RHEA:52065"/>
    </physiologicalReaction>
</comment>
<evidence type="ECO:0000313" key="20">
    <source>
        <dbReference type="Proteomes" id="UP001142055"/>
    </source>
</evidence>
<protein>
    <submittedName>
        <fullName evidence="19">Uncharacterized protein</fullName>
    </submittedName>
</protein>
<feature type="transmembrane region" description="Helical" evidence="18">
    <location>
        <begin position="104"/>
        <end position="125"/>
    </location>
</feature>
<feature type="transmembrane region" description="Helical" evidence="18">
    <location>
        <begin position="72"/>
        <end position="92"/>
    </location>
</feature>
<evidence type="ECO:0000256" key="8">
    <source>
        <dbReference type="ARBA" id="ARBA00047427"/>
    </source>
</evidence>
<dbReference type="GO" id="GO:0016020">
    <property type="term" value="C:membrane"/>
    <property type="evidence" value="ECO:0007669"/>
    <property type="project" value="InterPro"/>
</dbReference>
<accession>A0A9Q0MED8</accession>
<keyword evidence="20" id="KW-1185">Reference proteome</keyword>
<evidence type="ECO:0000256" key="5">
    <source>
        <dbReference type="ARBA" id="ARBA00022989"/>
    </source>
</evidence>
<dbReference type="InterPro" id="IPR006838">
    <property type="entry name" value="ADTRP_AIG1"/>
</dbReference>
<evidence type="ECO:0000256" key="10">
    <source>
        <dbReference type="ARBA" id="ARBA00048680"/>
    </source>
</evidence>
<feature type="transmembrane region" description="Helical" evidence="18">
    <location>
        <begin position="212"/>
        <end position="232"/>
    </location>
</feature>
<evidence type="ECO:0000256" key="17">
    <source>
        <dbReference type="SAM" id="MobiDB-lite"/>
    </source>
</evidence>
<feature type="transmembrane region" description="Helical" evidence="18">
    <location>
        <begin position="244"/>
        <end position="263"/>
    </location>
</feature>
<comment type="catalytic activity">
    <reaction evidence="8">
        <text>13-octadecanoyloxy-octadecanoate + H2O = 13-hydroxy-octadecanoate + octadecanoate + H(+)</text>
        <dbReference type="Rhea" id="RHEA:52084"/>
        <dbReference type="ChEBI" id="CHEBI:15377"/>
        <dbReference type="ChEBI" id="CHEBI:15378"/>
        <dbReference type="ChEBI" id="CHEBI:25629"/>
        <dbReference type="ChEBI" id="CHEBI:136304"/>
        <dbReference type="ChEBI" id="CHEBI:136335"/>
    </reaction>
    <physiologicalReaction direction="left-to-right" evidence="8">
        <dbReference type="Rhea" id="RHEA:52085"/>
    </physiologicalReaction>
</comment>
<evidence type="ECO:0000256" key="6">
    <source>
        <dbReference type="ARBA" id="ARBA00023136"/>
    </source>
</evidence>
<dbReference type="Pfam" id="PF04750">
    <property type="entry name" value="Far-17a_AIG1"/>
    <property type="match status" value="1"/>
</dbReference>
<evidence type="ECO:0000256" key="14">
    <source>
        <dbReference type="ARBA" id="ARBA00049296"/>
    </source>
</evidence>
<dbReference type="EMBL" id="JAPWDV010000001">
    <property type="protein sequence ID" value="KAJ6224431.1"/>
    <property type="molecule type" value="Genomic_DNA"/>
</dbReference>
<dbReference type="PANTHER" id="PTHR10989">
    <property type="entry name" value="ANDROGEN-INDUCED PROTEIN 1-RELATED"/>
    <property type="match status" value="1"/>
</dbReference>
<dbReference type="PANTHER" id="PTHR10989:SF16">
    <property type="entry name" value="AT02829P-RELATED"/>
    <property type="match status" value="1"/>
</dbReference>
<feature type="region of interest" description="Disordered" evidence="17">
    <location>
        <begin position="1"/>
        <end position="21"/>
    </location>
</feature>
<comment type="subcellular location">
    <subcellularLocation>
        <location evidence="2">Endomembrane system</location>
        <topology evidence="2">Multi-pass membrane protein</topology>
    </subcellularLocation>
</comment>
<evidence type="ECO:0000256" key="12">
    <source>
        <dbReference type="ARBA" id="ARBA00048800"/>
    </source>
</evidence>
<comment type="catalytic activity">
    <reaction evidence="16">
        <text>12-(9Z-hexadecenoyloxy)-octadecanoate + H2O = 12-hydroxyoctadecanoate + (9Z)-hexadecenoate + H(+)</text>
        <dbReference type="Rhea" id="RHEA:52072"/>
        <dbReference type="ChEBI" id="CHEBI:15377"/>
        <dbReference type="ChEBI" id="CHEBI:15378"/>
        <dbReference type="ChEBI" id="CHEBI:32372"/>
        <dbReference type="ChEBI" id="CHEBI:84201"/>
        <dbReference type="ChEBI" id="CHEBI:136312"/>
    </reaction>
    <physiologicalReaction direction="left-to-right" evidence="16">
        <dbReference type="Rhea" id="RHEA:52073"/>
    </physiologicalReaction>
</comment>
<evidence type="ECO:0000256" key="3">
    <source>
        <dbReference type="ARBA" id="ARBA00009300"/>
    </source>
</evidence>
<comment type="catalytic activity">
    <reaction evidence="11">
        <text>12-(9Z-octadecenoyloxy)-octadecanoate + H2O = 12-hydroxyoctadecanoate + (9Z)-octadecenoate + H(+)</text>
        <dbReference type="Rhea" id="RHEA:52060"/>
        <dbReference type="ChEBI" id="CHEBI:15377"/>
        <dbReference type="ChEBI" id="CHEBI:15378"/>
        <dbReference type="ChEBI" id="CHEBI:30823"/>
        <dbReference type="ChEBI" id="CHEBI:84201"/>
        <dbReference type="ChEBI" id="CHEBI:136302"/>
    </reaction>
    <physiologicalReaction direction="left-to-right" evidence="11">
        <dbReference type="Rhea" id="RHEA:52061"/>
    </physiologicalReaction>
</comment>
<evidence type="ECO:0000256" key="13">
    <source>
        <dbReference type="ARBA" id="ARBA00049221"/>
    </source>
</evidence>
<evidence type="ECO:0000256" key="15">
    <source>
        <dbReference type="ARBA" id="ARBA00049322"/>
    </source>
</evidence>
<keyword evidence="4 18" id="KW-0812">Transmembrane</keyword>
<reference evidence="19" key="1">
    <citation type="submission" date="2022-12" db="EMBL/GenBank/DDBJ databases">
        <title>Genome assemblies of Blomia tropicalis.</title>
        <authorList>
            <person name="Cui Y."/>
        </authorList>
    </citation>
    <scope>NUCLEOTIDE SEQUENCE</scope>
    <source>
        <tissue evidence="19">Adult mites</tissue>
    </source>
</reference>
<comment type="caution">
    <text evidence="19">The sequence shown here is derived from an EMBL/GenBank/DDBJ whole genome shotgun (WGS) entry which is preliminary data.</text>
</comment>
<name>A0A9Q0MED8_BLOTA</name>